<protein>
    <submittedName>
        <fullName evidence="1">Uncharacterized protein</fullName>
    </submittedName>
</protein>
<proteinExistence type="predicted"/>
<keyword evidence="2" id="KW-1185">Reference proteome</keyword>
<sequence>MYNRRNSKKSADSLPVFLPPFGEAEVLTQELSLILIFR</sequence>
<reference evidence="2" key="1">
    <citation type="submission" date="2017-05" db="EMBL/GenBank/DDBJ databases">
        <title>Draft genome sequence of Geobacter pelophilus, a iron(III)-reducing bacteria.</title>
        <authorList>
            <person name="Aoyagi T."/>
            <person name="Koike H."/>
            <person name="Morita T."/>
            <person name="Sato Y."/>
            <person name="Habe H."/>
            <person name="Hori T."/>
        </authorList>
    </citation>
    <scope>NUCLEOTIDE SEQUENCE [LARGE SCALE GENOMIC DNA]</scope>
    <source>
        <strain evidence="2">Drf2</strain>
    </source>
</reference>
<accession>A0ABQ0MH21</accession>
<organism evidence="1 2">
    <name type="scientific">Geoanaerobacter pelophilus</name>
    <dbReference type="NCBI Taxonomy" id="60036"/>
    <lineage>
        <taxon>Bacteria</taxon>
        <taxon>Pseudomonadati</taxon>
        <taxon>Thermodesulfobacteriota</taxon>
        <taxon>Desulfuromonadia</taxon>
        <taxon>Geobacterales</taxon>
        <taxon>Geobacteraceae</taxon>
        <taxon>Geoanaerobacter</taxon>
    </lineage>
</organism>
<name>A0ABQ0MH21_9BACT</name>
<gene>
    <name evidence="1" type="ORF">GPEL0_01f1744</name>
</gene>
<comment type="caution">
    <text evidence="1">The sequence shown here is derived from an EMBL/GenBank/DDBJ whole genome shotgun (WGS) entry which is preliminary data.</text>
</comment>
<dbReference type="EMBL" id="BDQG01000001">
    <property type="protein sequence ID" value="GAW66398.1"/>
    <property type="molecule type" value="Genomic_DNA"/>
</dbReference>
<evidence type="ECO:0000313" key="1">
    <source>
        <dbReference type="EMBL" id="GAW66398.1"/>
    </source>
</evidence>
<evidence type="ECO:0000313" key="2">
    <source>
        <dbReference type="Proteomes" id="UP000194153"/>
    </source>
</evidence>
<dbReference type="Proteomes" id="UP000194153">
    <property type="component" value="Unassembled WGS sequence"/>
</dbReference>